<evidence type="ECO:0000313" key="1">
    <source>
        <dbReference type="EMBL" id="KKJ77466.1"/>
    </source>
</evidence>
<dbReference type="Pfam" id="PF09476">
    <property type="entry name" value="Pilus_CpaD"/>
    <property type="match status" value="1"/>
</dbReference>
<protein>
    <recommendedName>
        <fullName evidence="3">Pilus assembly protein CpaD</fullName>
    </recommendedName>
</protein>
<comment type="caution">
    <text evidence="1">The sequence shown here is derived from an EMBL/GenBank/DDBJ whole genome shotgun (WGS) entry which is preliminary data.</text>
</comment>
<dbReference type="AlphaFoldDB" id="A0A0M2R6Z8"/>
<gene>
    <name evidence="1" type="ORF">WH95_07135</name>
</gene>
<dbReference type="InterPro" id="IPR019027">
    <property type="entry name" value="Pilus_biogenesis_CpaD-related"/>
</dbReference>
<organism evidence="1 2">
    <name type="scientific">Kiloniella litopenaei</name>
    <dbReference type="NCBI Taxonomy" id="1549748"/>
    <lineage>
        <taxon>Bacteria</taxon>
        <taxon>Pseudomonadati</taxon>
        <taxon>Pseudomonadota</taxon>
        <taxon>Alphaproteobacteria</taxon>
        <taxon>Rhodospirillales</taxon>
        <taxon>Kiloniellaceae</taxon>
        <taxon>Kiloniella</taxon>
    </lineage>
</organism>
<sequence length="243" mass="26562">MMRKISPTTAGFWFAFSFSTFTLGCTSQEGFKTVPAKQQISQAAVNFMDLGRWRPISTSNRTRTHSYIATEGFYIPNDATDSFILEKEVQNFLQSYKVNTQDTIILDGLRDGSGTKTPTAINAVNRLKFTLTELGYQSSVAKKPIAIFIEGTHNAAILIHRKIIVPPECSVKKHPKGTRPVKRTLGCAQEVNLANMVVSPDALDGTQPITSADSTAVSLGIERYRKGEITPLISGLSTSGISE</sequence>
<dbReference type="Proteomes" id="UP000034491">
    <property type="component" value="Unassembled WGS sequence"/>
</dbReference>
<dbReference type="PROSITE" id="PS51257">
    <property type="entry name" value="PROKAR_LIPOPROTEIN"/>
    <property type="match status" value="1"/>
</dbReference>
<evidence type="ECO:0008006" key="3">
    <source>
        <dbReference type="Google" id="ProtNLM"/>
    </source>
</evidence>
<reference evidence="1 2" key="1">
    <citation type="submission" date="2015-03" db="EMBL/GenBank/DDBJ databases">
        <title>Genome sequence of Kiloniella sp. P1-1, isolated from the gut microflora of Pacific white shrimp, Penaeus vannamei.</title>
        <authorList>
            <person name="Shao Z."/>
            <person name="Wang L."/>
            <person name="Li X."/>
        </authorList>
    </citation>
    <scope>NUCLEOTIDE SEQUENCE [LARGE SCALE GENOMIC DNA]</scope>
    <source>
        <strain evidence="1 2">P1-1</strain>
    </source>
</reference>
<dbReference type="RefSeq" id="WP_046504971.1">
    <property type="nucleotide sequence ID" value="NZ_LANI01000004.1"/>
</dbReference>
<dbReference type="STRING" id="1549748.WH95_07135"/>
<accession>A0A0M2R6Z8</accession>
<keyword evidence="2" id="KW-1185">Reference proteome</keyword>
<name>A0A0M2R6Z8_9PROT</name>
<proteinExistence type="predicted"/>
<dbReference type="EMBL" id="LANI01000004">
    <property type="protein sequence ID" value="KKJ77466.1"/>
    <property type="molecule type" value="Genomic_DNA"/>
</dbReference>
<evidence type="ECO:0000313" key="2">
    <source>
        <dbReference type="Proteomes" id="UP000034491"/>
    </source>
</evidence>